<evidence type="ECO:0000313" key="2">
    <source>
        <dbReference type="Proteomes" id="UP000094844"/>
    </source>
</evidence>
<dbReference type="GO" id="GO:0003677">
    <property type="term" value="F:DNA binding"/>
    <property type="evidence" value="ECO:0007669"/>
    <property type="project" value="InterPro"/>
</dbReference>
<evidence type="ECO:0008006" key="3">
    <source>
        <dbReference type="Google" id="ProtNLM"/>
    </source>
</evidence>
<dbReference type="EMBL" id="FMIQ01000006">
    <property type="protein sequence ID" value="SCM50899.1"/>
    <property type="molecule type" value="Genomic_DNA"/>
</dbReference>
<name>A0A1C6YVM8_HAFAL</name>
<dbReference type="SUPFAM" id="SSF56349">
    <property type="entry name" value="DNA breaking-rejoining enzymes"/>
    <property type="match status" value="1"/>
</dbReference>
<sequence>MKAGKEHRIPLSDTAVTLLKDLQCFKDNNSVFPAPRGGKLSDMSLLAVLKRMGHSGLTQHGFSSTFRDWAGETTDY</sequence>
<dbReference type="Proteomes" id="UP000094844">
    <property type="component" value="Unassembled WGS sequence"/>
</dbReference>
<accession>A0A1C6YVM8</accession>
<protein>
    <recommendedName>
        <fullName evidence="3">Integrase</fullName>
    </recommendedName>
</protein>
<organism evidence="1 2">
    <name type="scientific">Hafnia alvei</name>
    <dbReference type="NCBI Taxonomy" id="569"/>
    <lineage>
        <taxon>Bacteria</taxon>
        <taxon>Pseudomonadati</taxon>
        <taxon>Pseudomonadota</taxon>
        <taxon>Gammaproteobacteria</taxon>
        <taxon>Enterobacterales</taxon>
        <taxon>Hafniaceae</taxon>
        <taxon>Hafnia</taxon>
    </lineage>
</organism>
<gene>
    <name evidence="1" type="ORF">BN1044_00348</name>
</gene>
<proteinExistence type="predicted"/>
<dbReference type="AlphaFoldDB" id="A0A1C6YVM8"/>
<dbReference type="InterPro" id="IPR011010">
    <property type="entry name" value="DNA_brk_join_enz"/>
</dbReference>
<reference evidence="1 2" key="1">
    <citation type="submission" date="2016-09" db="EMBL/GenBank/DDBJ databases">
        <authorList>
            <person name="Capua I."/>
            <person name="De Benedictis P."/>
            <person name="Joannis T."/>
            <person name="Lombin L.H."/>
            <person name="Cattoli G."/>
        </authorList>
    </citation>
    <scope>NUCLEOTIDE SEQUENCE [LARGE SCALE GENOMIC DNA]</scope>
    <source>
        <strain evidence="1 2">GB001</strain>
    </source>
</reference>
<evidence type="ECO:0000313" key="1">
    <source>
        <dbReference type="EMBL" id="SCM50899.1"/>
    </source>
</evidence>